<keyword evidence="3" id="KW-1185">Reference proteome</keyword>
<proteinExistence type="predicted"/>
<evidence type="ECO:0000313" key="3">
    <source>
        <dbReference type="Proteomes" id="UP001066276"/>
    </source>
</evidence>
<reference evidence="2" key="1">
    <citation type="journal article" date="2022" name="bioRxiv">
        <title>Sequencing and chromosome-scale assembly of the giantPleurodeles waltlgenome.</title>
        <authorList>
            <person name="Brown T."/>
            <person name="Elewa A."/>
            <person name="Iarovenko S."/>
            <person name="Subramanian E."/>
            <person name="Araus A.J."/>
            <person name="Petzold A."/>
            <person name="Susuki M."/>
            <person name="Suzuki K.-i.T."/>
            <person name="Hayashi T."/>
            <person name="Toyoda A."/>
            <person name="Oliveira C."/>
            <person name="Osipova E."/>
            <person name="Leigh N.D."/>
            <person name="Simon A."/>
            <person name="Yun M.H."/>
        </authorList>
    </citation>
    <scope>NUCLEOTIDE SEQUENCE</scope>
    <source>
        <strain evidence="2">20211129_DDA</strain>
        <tissue evidence="2">Liver</tissue>
    </source>
</reference>
<gene>
    <name evidence="2" type="ORF">NDU88_004907</name>
</gene>
<sequence>MAEERAGQVERGVRAPLETRYNKVPHPAGACLFMAEERVGQVERGVRAPLATRYNKVPCPAGGAPFYGREKGGPSGERRPCSPGNPLQQSPASRGGAFLWPRKGRAKWREASVLPWQPTTTKSP</sequence>
<organism evidence="2 3">
    <name type="scientific">Pleurodeles waltl</name>
    <name type="common">Iberian ribbed newt</name>
    <dbReference type="NCBI Taxonomy" id="8319"/>
    <lineage>
        <taxon>Eukaryota</taxon>
        <taxon>Metazoa</taxon>
        <taxon>Chordata</taxon>
        <taxon>Craniata</taxon>
        <taxon>Vertebrata</taxon>
        <taxon>Euteleostomi</taxon>
        <taxon>Amphibia</taxon>
        <taxon>Batrachia</taxon>
        <taxon>Caudata</taxon>
        <taxon>Salamandroidea</taxon>
        <taxon>Salamandridae</taxon>
        <taxon>Pleurodelinae</taxon>
        <taxon>Pleurodeles</taxon>
    </lineage>
</organism>
<comment type="caution">
    <text evidence="2">The sequence shown here is derived from an EMBL/GenBank/DDBJ whole genome shotgun (WGS) entry which is preliminary data.</text>
</comment>
<dbReference type="AlphaFoldDB" id="A0AAV7WY10"/>
<evidence type="ECO:0000256" key="1">
    <source>
        <dbReference type="SAM" id="MobiDB-lite"/>
    </source>
</evidence>
<protein>
    <submittedName>
        <fullName evidence="2">Uncharacterized protein</fullName>
    </submittedName>
</protein>
<evidence type="ECO:0000313" key="2">
    <source>
        <dbReference type="EMBL" id="KAJ1217313.1"/>
    </source>
</evidence>
<feature type="compositionally biased region" description="Basic and acidic residues" evidence="1">
    <location>
        <begin position="68"/>
        <end position="80"/>
    </location>
</feature>
<dbReference type="EMBL" id="JANPWB010000001">
    <property type="protein sequence ID" value="KAJ1217313.1"/>
    <property type="molecule type" value="Genomic_DNA"/>
</dbReference>
<feature type="region of interest" description="Disordered" evidence="1">
    <location>
        <begin position="60"/>
        <end position="101"/>
    </location>
</feature>
<accession>A0AAV7WY10</accession>
<name>A0AAV7WY10_PLEWA</name>
<dbReference type="Proteomes" id="UP001066276">
    <property type="component" value="Chromosome 1_1"/>
</dbReference>